<dbReference type="RefSeq" id="WP_279249653.1">
    <property type="nucleotide sequence ID" value="NZ_SHNO01000001.1"/>
</dbReference>
<organism evidence="1 2">
    <name type="scientific">Candidatus Marimicrobium litorale</name>
    <dbReference type="NCBI Taxonomy" id="2518991"/>
    <lineage>
        <taxon>Bacteria</taxon>
        <taxon>Pseudomonadati</taxon>
        <taxon>Pseudomonadota</taxon>
        <taxon>Gammaproteobacteria</taxon>
        <taxon>Cellvibrionales</taxon>
        <taxon>Halieaceae</taxon>
        <taxon>Marimicrobium</taxon>
    </lineage>
</organism>
<evidence type="ECO:0000313" key="2">
    <source>
        <dbReference type="Proteomes" id="UP001143304"/>
    </source>
</evidence>
<evidence type="ECO:0008006" key="3">
    <source>
        <dbReference type="Google" id="ProtNLM"/>
    </source>
</evidence>
<proteinExistence type="predicted"/>
<comment type="caution">
    <text evidence="1">The sequence shown here is derived from an EMBL/GenBank/DDBJ whole genome shotgun (WGS) entry which is preliminary data.</text>
</comment>
<name>A0ABT3T6P5_9GAMM</name>
<protein>
    <recommendedName>
        <fullName evidence="3">Phosphatidate cytidylyltransferase</fullName>
    </recommendedName>
</protein>
<reference evidence="1" key="1">
    <citation type="submission" date="2019-02" db="EMBL/GenBank/DDBJ databases">
        <authorList>
            <person name="Li S.-H."/>
        </authorList>
    </citation>
    <scope>NUCLEOTIDE SEQUENCE</scope>
    <source>
        <strain evidence="1">IMCC11814</strain>
    </source>
</reference>
<gene>
    <name evidence="1" type="ORF">EYC82_11340</name>
</gene>
<sequence>MNAYPEVSGPDPDRDPNLSALLSQLQTRLNGAVCCTLVYGSCLRSGDIYDGLLDLYLVCDDYRSAYSSARLAAANWLLPPNVFYAEQKSNTGAGSDLTLRSKVTVISLRDFERGCSPAWFESYIWGRFAQPTHILYARDEYTRARMEAALTQAALTLLGNALPALPPQGRLEDLWVQALGMSYNTELRTERSGRARELVLDAADFYAALTRHHAPQLSPSFALQGQGSQLTYRSSISPTTRRWVALAWAVRRAQGKFLSVMRLVKGLFTFDGGLDYIAWKLERHSGEKIIIPDRVRRAPLLHLWGFFWGLYRRGIFK</sequence>
<dbReference type="EMBL" id="SHNO01000001">
    <property type="protein sequence ID" value="MCX2977949.1"/>
    <property type="molecule type" value="Genomic_DNA"/>
</dbReference>
<accession>A0ABT3T6P5</accession>
<dbReference type="Proteomes" id="UP001143304">
    <property type="component" value="Unassembled WGS sequence"/>
</dbReference>
<keyword evidence="2" id="KW-1185">Reference proteome</keyword>
<evidence type="ECO:0000313" key="1">
    <source>
        <dbReference type="EMBL" id="MCX2977949.1"/>
    </source>
</evidence>